<proteinExistence type="predicted"/>
<organism evidence="2">
    <name type="scientific">Drosophila melanogaster</name>
    <name type="common">Fruit fly</name>
    <dbReference type="NCBI Taxonomy" id="7227"/>
    <lineage>
        <taxon>Eukaryota</taxon>
        <taxon>Metazoa</taxon>
        <taxon>Ecdysozoa</taxon>
        <taxon>Arthropoda</taxon>
        <taxon>Hexapoda</taxon>
        <taxon>Insecta</taxon>
        <taxon>Pterygota</taxon>
        <taxon>Neoptera</taxon>
        <taxon>Endopterygota</taxon>
        <taxon>Diptera</taxon>
        <taxon>Brachycera</taxon>
        <taxon>Muscomorpha</taxon>
        <taxon>Ephydroidea</taxon>
        <taxon>Drosophilidae</taxon>
        <taxon>Drosophila</taxon>
        <taxon>Sophophora</taxon>
    </lineage>
</organism>
<reference evidence="2" key="1">
    <citation type="journal article" date="2003" name="Genome Biol.">
        <title>An integrated gene annotation and transcriptional profiling approach towards the full gene content of the Drosophila genome.</title>
        <authorList>
            <person name="Hild M."/>
            <person name="Beckmann B."/>
            <person name="Haas S.A."/>
            <person name="Koch B."/>
            <person name="Solovyev V."/>
            <person name="Busold C."/>
            <person name="Fellenberg K."/>
            <person name="Boutros M."/>
            <person name="Vingron M."/>
            <person name="Sauer F."/>
            <person name="Hoheisel J.D."/>
            <person name="Paro R."/>
        </authorList>
    </citation>
    <scope>NUCLEOTIDE SEQUENCE</scope>
</reference>
<dbReference type="EMBL" id="BK002545">
    <property type="protein sequence ID" value="DAA04051.1"/>
    <property type="molecule type" value="Genomic_DNA"/>
</dbReference>
<name>Q6IK21_DROME</name>
<protein>
    <submittedName>
        <fullName evidence="2">HDC13507</fullName>
    </submittedName>
</protein>
<gene>
    <name evidence="2" type="ORF">HDC13507</name>
</gene>
<evidence type="ECO:0000256" key="1">
    <source>
        <dbReference type="SAM" id="MobiDB-lite"/>
    </source>
</evidence>
<accession>Q6IK21</accession>
<sequence length="73" mass="8269">MKKLKTRQKMSLHRQKTAEPTAQRKAFKRRSVSTGVVRLSCCPILVDRPSILCGGLTVFPLRVQKYLKSRAAV</sequence>
<feature type="compositionally biased region" description="Basic residues" evidence="1">
    <location>
        <begin position="1"/>
        <end position="15"/>
    </location>
</feature>
<evidence type="ECO:0000313" key="2">
    <source>
        <dbReference type="EMBL" id="DAA04051.1"/>
    </source>
</evidence>
<feature type="region of interest" description="Disordered" evidence="1">
    <location>
        <begin position="1"/>
        <end position="25"/>
    </location>
</feature>
<dbReference type="AlphaFoldDB" id="Q6IK21"/>